<protein>
    <submittedName>
        <fullName evidence="1">Uncharacterized protein</fullName>
    </submittedName>
</protein>
<dbReference type="EMBL" id="MJGC01000121">
    <property type="protein sequence ID" value="OEJ72659.1"/>
    <property type="molecule type" value="Genomic_DNA"/>
</dbReference>
<proteinExistence type="predicted"/>
<sequence length="190" mass="21058">MCLEEPMIEKLSLEYGSDRPLETWVSTPLNAPSNAHKGSNSSVQPQCVKLDLENLKCFEVVAHQFEERGVIFTNAIALQPSNPAFPPHSGSIVLMGGPRNGWMEATFKQPVCRVSCFVTSSRQTVLSAYDRQDRLLGKVEIPESNLAGSGSTIEPNTQLCLQSPNIHRITFYAFDGQFSLDDFQVCFQSD</sequence>
<evidence type="ECO:0000313" key="1">
    <source>
        <dbReference type="EMBL" id="OEJ72659.1"/>
    </source>
</evidence>
<organism evidence="1">
    <name type="scientific">Desertifilum tharense IPPAS B-1220</name>
    <dbReference type="NCBI Taxonomy" id="1781255"/>
    <lineage>
        <taxon>Bacteria</taxon>
        <taxon>Bacillati</taxon>
        <taxon>Cyanobacteriota</taxon>
        <taxon>Cyanophyceae</taxon>
        <taxon>Desertifilales</taxon>
        <taxon>Desertifilaceae</taxon>
        <taxon>Desertifilum</taxon>
    </lineage>
</organism>
<name>A0A1E5QDC8_9CYAN</name>
<comment type="caution">
    <text evidence="1">The sequence shown here is derived from an EMBL/GenBank/DDBJ whole genome shotgun (WGS) entry which is preliminary data.</text>
</comment>
<reference evidence="1" key="1">
    <citation type="submission" date="2016-09" db="EMBL/GenBank/DDBJ databases">
        <title>Draft genome of thermotolerant cyanobacterium Desertifilum sp. strain IPPAS B-1220.</title>
        <authorList>
            <person name="Sinetova M.A."/>
            <person name="Bolakhan K."/>
            <person name="Zayadan B.K."/>
            <person name="Mironov K.S."/>
            <person name="Ustinova V."/>
            <person name="Kupriyanova E.V."/>
            <person name="Sidorov R.A."/>
            <person name="Skrypnik A.N."/>
            <person name="Gogoleva N.E."/>
            <person name="Gogolev Y.V."/>
            <person name="Los D.A."/>
        </authorList>
    </citation>
    <scope>NUCLEOTIDE SEQUENCE [LARGE SCALE GENOMIC DNA]</scope>
    <source>
        <strain evidence="1">IPPAS B-1220</strain>
    </source>
</reference>
<gene>
    <name evidence="1" type="ORF">BH720_23865</name>
</gene>
<accession>A0A1E5QDC8</accession>
<dbReference type="AlphaFoldDB" id="A0A1E5QDC8"/>